<evidence type="ECO:0000313" key="1">
    <source>
        <dbReference type="EMBL" id="AXJ01675.1"/>
    </source>
</evidence>
<reference evidence="1 2" key="1">
    <citation type="submission" date="2018-03" db="EMBL/GenBank/DDBJ databases">
        <title>Phenotypic and genomic properties of Cyclonatronum proteinivorum gen. nov., sp. nov., a haloalkaliphilic bacteroidete from soda lakes possessing Na+-translocating rhodopsin.</title>
        <authorList>
            <person name="Toshchakov S.V."/>
            <person name="Korzhenkov A."/>
            <person name="Samarov N.I."/>
            <person name="Kublanov I.V."/>
            <person name="Muntyan M.S."/>
            <person name="Sorokin D.Y."/>
        </authorList>
    </citation>
    <scope>NUCLEOTIDE SEQUENCE [LARGE SCALE GENOMIC DNA]</scope>
    <source>
        <strain evidence="1 2">Omega</strain>
    </source>
</reference>
<dbReference type="KEGG" id="cprv:CYPRO_2433"/>
<gene>
    <name evidence="1" type="ORF">CYPRO_2433</name>
</gene>
<name>A0A345UMH3_9BACT</name>
<sequence length="40" mass="4956">MYSFTYFQDMFSDAAMRQVFSEESEMDEWLYIISNLRFII</sequence>
<proteinExistence type="predicted"/>
<dbReference type="Proteomes" id="UP000254808">
    <property type="component" value="Chromosome"/>
</dbReference>
<keyword evidence="2" id="KW-1185">Reference proteome</keyword>
<dbReference type="AlphaFoldDB" id="A0A345UMH3"/>
<organism evidence="1 2">
    <name type="scientific">Cyclonatronum proteinivorum</name>
    <dbReference type="NCBI Taxonomy" id="1457365"/>
    <lineage>
        <taxon>Bacteria</taxon>
        <taxon>Pseudomonadati</taxon>
        <taxon>Balneolota</taxon>
        <taxon>Balneolia</taxon>
        <taxon>Balneolales</taxon>
        <taxon>Cyclonatronaceae</taxon>
        <taxon>Cyclonatronum</taxon>
    </lineage>
</organism>
<accession>A0A345UMH3</accession>
<protein>
    <submittedName>
        <fullName evidence="1">Uncharacterized protein</fullName>
    </submittedName>
</protein>
<evidence type="ECO:0000313" key="2">
    <source>
        <dbReference type="Proteomes" id="UP000254808"/>
    </source>
</evidence>
<dbReference type="EMBL" id="CP027806">
    <property type="protein sequence ID" value="AXJ01675.1"/>
    <property type="molecule type" value="Genomic_DNA"/>
</dbReference>